<dbReference type="Pfam" id="PF13592">
    <property type="entry name" value="HTH_33"/>
    <property type="match status" value="1"/>
</dbReference>
<dbReference type="EMBL" id="PDLO01000001">
    <property type="protein sequence ID" value="PHL00313.1"/>
    <property type="molecule type" value="Genomic_DNA"/>
</dbReference>
<dbReference type="Proteomes" id="UP000226437">
    <property type="component" value="Unassembled WGS sequence"/>
</dbReference>
<feature type="domain" description="Winged helix-turn helix" evidence="1">
    <location>
        <begin position="9"/>
        <end position="53"/>
    </location>
</feature>
<gene>
    <name evidence="2" type="ORF">CGL56_04580</name>
</gene>
<protein>
    <recommendedName>
        <fullName evidence="1">Winged helix-turn helix domain-containing protein</fullName>
    </recommendedName>
</protein>
<name>A0A2G0CK10_9BACT</name>
<dbReference type="AlphaFoldDB" id="A0A2G0CK10"/>
<dbReference type="RefSeq" id="WP_099105293.1">
    <property type="nucleotide sequence ID" value="NZ_PDLO01000001.1"/>
</dbReference>
<evidence type="ECO:0000259" key="1">
    <source>
        <dbReference type="Pfam" id="PF13592"/>
    </source>
</evidence>
<proteinExistence type="predicted"/>
<evidence type="ECO:0000313" key="3">
    <source>
        <dbReference type="Proteomes" id="UP000226437"/>
    </source>
</evidence>
<sequence>MDHNLHPDAADICASVRDTFGVEYTVSGMTDLRHRLGFVYKESRAVPARAEEASKIAFAGRTFGAEAG</sequence>
<evidence type="ECO:0000313" key="2">
    <source>
        <dbReference type="EMBL" id="PHL00313.1"/>
    </source>
</evidence>
<reference evidence="2 3" key="1">
    <citation type="submission" date="2017-10" db="EMBL/GenBank/DDBJ databases">
        <title>The draft genome sequence of Lewinella marina KCTC 32374.</title>
        <authorList>
            <person name="Wang K."/>
        </authorList>
    </citation>
    <scope>NUCLEOTIDE SEQUENCE [LARGE SCALE GENOMIC DNA]</scope>
    <source>
        <strain evidence="2 3">MKG-38</strain>
    </source>
</reference>
<accession>A0A2G0CK10</accession>
<keyword evidence="3" id="KW-1185">Reference proteome</keyword>
<comment type="caution">
    <text evidence="2">The sequence shown here is derived from an EMBL/GenBank/DDBJ whole genome shotgun (WGS) entry which is preliminary data.</text>
</comment>
<dbReference type="InterPro" id="IPR025959">
    <property type="entry name" value="Winged_HTH_dom"/>
</dbReference>
<dbReference type="OrthoDB" id="593891at2"/>
<organism evidence="2 3">
    <name type="scientific">Neolewinella marina</name>
    <dbReference type="NCBI Taxonomy" id="438751"/>
    <lineage>
        <taxon>Bacteria</taxon>
        <taxon>Pseudomonadati</taxon>
        <taxon>Bacteroidota</taxon>
        <taxon>Saprospiria</taxon>
        <taxon>Saprospirales</taxon>
        <taxon>Lewinellaceae</taxon>
        <taxon>Neolewinella</taxon>
    </lineage>
</organism>